<feature type="transmembrane region" description="Helical" evidence="8">
    <location>
        <begin position="55"/>
        <end position="75"/>
    </location>
</feature>
<protein>
    <submittedName>
        <fullName evidence="11">Methyl-accepting chemotaxis protein</fullName>
    </submittedName>
</protein>
<dbReference type="EMBL" id="SRMF01000001">
    <property type="protein sequence ID" value="TGG94930.1"/>
    <property type="molecule type" value="Genomic_DNA"/>
</dbReference>
<dbReference type="InterPro" id="IPR004089">
    <property type="entry name" value="MCPsignal_dom"/>
</dbReference>
<evidence type="ECO:0000256" key="1">
    <source>
        <dbReference type="ARBA" id="ARBA00004141"/>
    </source>
</evidence>
<dbReference type="InterPro" id="IPR003660">
    <property type="entry name" value="HAMP_dom"/>
</dbReference>
<gene>
    <name evidence="11" type="ORF">E4656_00420</name>
</gene>
<organism evidence="11 12">
    <name type="scientific">Natronospirillum operosum</name>
    <dbReference type="NCBI Taxonomy" id="2759953"/>
    <lineage>
        <taxon>Bacteria</taxon>
        <taxon>Pseudomonadati</taxon>
        <taxon>Pseudomonadota</taxon>
        <taxon>Gammaproteobacteria</taxon>
        <taxon>Oceanospirillales</taxon>
        <taxon>Natronospirillaceae</taxon>
        <taxon>Natronospirillum</taxon>
    </lineage>
</organism>
<feature type="domain" description="HAMP" evidence="10">
    <location>
        <begin position="77"/>
        <end position="131"/>
    </location>
</feature>
<dbReference type="Proteomes" id="UP000297475">
    <property type="component" value="Unassembled WGS sequence"/>
</dbReference>
<keyword evidence="12" id="KW-1185">Reference proteome</keyword>
<comment type="subcellular location">
    <subcellularLocation>
        <location evidence="1">Membrane</location>
        <topology evidence="1">Multi-pass membrane protein</topology>
    </subcellularLocation>
</comment>
<dbReference type="GO" id="GO:0006935">
    <property type="term" value="P:chemotaxis"/>
    <property type="evidence" value="ECO:0007669"/>
    <property type="project" value="UniProtKB-ARBA"/>
</dbReference>
<dbReference type="CDD" id="cd06225">
    <property type="entry name" value="HAMP"/>
    <property type="match status" value="1"/>
</dbReference>
<dbReference type="PROSITE" id="PS50111">
    <property type="entry name" value="CHEMOTAXIS_TRANSDUC_2"/>
    <property type="match status" value="1"/>
</dbReference>
<feature type="domain" description="Methyl-accepting transducer" evidence="9">
    <location>
        <begin position="136"/>
        <end position="372"/>
    </location>
</feature>
<keyword evidence="2 8" id="KW-0812">Transmembrane</keyword>
<evidence type="ECO:0000256" key="7">
    <source>
        <dbReference type="PROSITE-ProRule" id="PRU00284"/>
    </source>
</evidence>
<dbReference type="SMART" id="SM00283">
    <property type="entry name" value="MA"/>
    <property type="match status" value="1"/>
</dbReference>
<evidence type="ECO:0000256" key="3">
    <source>
        <dbReference type="ARBA" id="ARBA00022989"/>
    </source>
</evidence>
<keyword evidence="3 8" id="KW-1133">Transmembrane helix</keyword>
<dbReference type="PANTHER" id="PTHR32089:SF119">
    <property type="entry name" value="METHYL-ACCEPTING CHEMOTAXIS PROTEIN CTPL"/>
    <property type="match status" value="1"/>
</dbReference>
<keyword evidence="5 7" id="KW-0807">Transducer</keyword>
<feature type="transmembrane region" description="Helical" evidence="8">
    <location>
        <begin position="23"/>
        <end position="43"/>
    </location>
</feature>
<evidence type="ECO:0000256" key="8">
    <source>
        <dbReference type="SAM" id="Phobius"/>
    </source>
</evidence>
<evidence type="ECO:0000256" key="5">
    <source>
        <dbReference type="ARBA" id="ARBA00023224"/>
    </source>
</evidence>
<dbReference type="Gene3D" id="1.10.287.950">
    <property type="entry name" value="Methyl-accepting chemotaxis protein"/>
    <property type="match status" value="1"/>
</dbReference>
<evidence type="ECO:0000256" key="6">
    <source>
        <dbReference type="ARBA" id="ARBA00029447"/>
    </source>
</evidence>
<evidence type="ECO:0000259" key="10">
    <source>
        <dbReference type="PROSITE" id="PS50885"/>
    </source>
</evidence>
<dbReference type="GO" id="GO:0009306">
    <property type="term" value="P:protein secretion"/>
    <property type="evidence" value="ECO:0007669"/>
    <property type="project" value="InterPro"/>
</dbReference>
<dbReference type="OrthoDB" id="2489132at2"/>
<dbReference type="PROSITE" id="PS50885">
    <property type="entry name" value="HAMP"/>
    <property type="match status" value="1"/>
</dbReference>
<evidence type="ECO:0000256" key="4">
    <source>
        <dbReference type="ARBA" id="ARBA00023136"/>
    </source>
</evidence>
<dbReference type="SUPFAM" id="SSF58104">
    <property type="entry name" value="Methyl-accepting chemotaxis protein (MCP) signaling domain"/>
    <property type="match status" value="1"/>
</dbReference>
<dbReference type="RefSeq" id="WP_135480174.1">
    <property type="nucleotide sequence ID" value="NZ_SRMF01000001.1"/>
</dbReference>
<evidence type="ECO:0000256" key="2">
    <source>
        <dbReference type="ARBA" id="ARBA00022692"/>
    </source>
</evidence>
<dbReference type="Pfam" id="PF00672">
    <property type="entry name" value="HAMP"/>
    <property type="match status" value="1"/>
</dbReference>
<keyword evidence="4 8" id="KW-0472">Membrane</keyword>
<evidence type="ECO:0000313" key="12">
    <source>
        <dbReference type="Proteomes" id="UP000297475"/>
    </source>
</evidence>
<dbReference type="AlphaFoldDB" id="A0A4Z0WD23"/>
<sequence>MSWFSALYSAIERTFFFTLTRKLVGNLGFLLLLQLATAALLWQATSDAGADYLRAAGLVVTALNLGAFLFIMVYMHHLIVRPVRALLDNFNRINAAEGDLSVRMPAFTHDEFRQLSDSYNRFVDQLGDTLTAVNDTAEQARDTNQAVVSSVQSAHNISTDQEARVSDVLHASDDIEGSIRHIANRSHAVAEHIRQHEAEVDQAGQQLTASARQLEQINELLSHFDGLIGELQTNAGQIREILGTVAGFSEQTNLLALNAAIEAARAGESGRGFAVVADEVRSLAGKVSAATGEISTYIQTMDSLVQNTRTEAGRISENTRETGAGMETTRERFEQMQQAFSRSAEQLGEVDSAIQRLDADYRQTHNHVQAIGEHSTEVQAVMGRIRDDINRMMALTRRTQQGVGRFISA</sequence>
<accession>A0A4Z0WD23</accession>
<proteinExistence type="inferred from homology"/>
<dbReference type="GO" id="GO:0016020">
    <property type="term" value="C:membrane"/>
    <property type="evidence" value="ECO:0007669"/>
    <property type="project" value="UniProtKB-SubCell"/>
</dbReference>
<evidence type="ECO:0000259" key="9">
    <source>
        <dbReference type="PROSITE" id="PS50111"/>
    </source>
</evidence>
<comment type="caution">
    <text evidence="11">The sequence shown here is derived from an EMBL/GenBank/DDBJ whole genome shotgun (WGS) entry which is preliminary data.</text>
</comment>
<dbReference type="SMART" id="SM00304">
    <property type="entry name" value="HAMP"/>
    <property type="match status" value="1"/>
</dbReference>
<evidence type="ECO:0000313" key="11">
    <source>
        <dbReference type="EMBL" id="TGG94930.1"/>
    </source>
</evidence>
<comment type="similarity">
    <text evidence="6">Belongs to the methyl-accepting chemotaxis (MCP) protein family.</text>
</comment>
<dbReference type="GO" id="GO:0007165">
    <property type="term" value="P:signal transduction"/>
    <property type="evidence" value="ECO:0007669"/>
    <property type="project" value="UniProtKB-KW"/>
</dbReference>
<reference evidence="11 12" key="1">
    <citation type="submission" date="2019-04" db="EMBL/GenBank/DDBJ databases">
        <title>Natronospirillum operosus gen. nov., sp. nov., a haloalkaliphilic satellite isolated from decaying biomass of laboratory culture of cyanobacterium Geitlerinema sp. and proposal of Natronospirillaceae fam. nov. and Saccharospirillaceae fam. nov.</title>
        <authorList>
            <person name="Kevbrin V."/>
            <person name="Boltyanskaya Y."/>
            <person name="Koziaeva V."/>
            <person name="Grouzdev D.S."/>
            <person name="Park M."/>
            <person name="Cho J."/>
        </authorList>
    </citation>
    <scope>NUCLEOTIDE SEQUENCE [LARGE SCALE GENOMIC DNA]</scope>
    <source>
        <strain evidence="11 12">G-116</strain>
    </source>
</reference>
<name>A0A4Z0WD23_9GAMM</name>
<dbReference type="PANTHER" id="PTHR32089">
    <property type="entry name" value="METHYL-ACCEPTING CHEMOTAXIS PROTEIN MCPB"/>
    <property type="match status" value="1"/>
</dbReference>
<dbReference type="Pfam" id="PF00015">
    <property type="entry name" value="MCPsignal"/>
    <property type="match status" value="1"/>
</dbReference>